<dbReference type="AlphaFoldDB" id="A0A0F6YGN6"/>
<protein>
    <submittedName>
        <fullName evidence="1">Uncharacterized protein</fullName>
    </submittedName>
</protein>
<reference evidence="1 2" key="1">
    <citation type="submission" date="2015-03" db="EMBL/GenBank/DDBJ databases">
        <title>Genome assembly of Sandaracinus amylolyticus DSM 53668.</title>
        <authorList>
            <person name="Sharma G."/>
            <person name="Subramanian S."/>
        </authorList>
    </citation>
    <scope>NUCLEOTIDE SEQUENCE [LARGE SCALE GENOMIC DNA]</scope>
    <source>
        <strain evidence="1 2">DSM 53668</strain>
    </source>
</reference>
<keyword evidence="2" id="KW-1185">Reference proteome</keyword>
<accession>A0A0F6YGN6</accession>
<proteinExistence type="predicted"/>
<name>A0A0F6YGN6_9BACT</name>
<sequence>MLEALEVLADDGEAREIVADALSMAGRTAVPSIADGMRSFLSVHMLDAVEARLGADAADRFDESIDLVLRAAAVEHESAPAPRRGGHGRLVLVASSEPERVAQIARALSKHADVEAIPEPSALPAMVWADLASAIVIDWARCPLDTDAIDELAAGMKTGGRLVLWGAPREVEARFLEIGRATWLSVARTAGAGHVAGIVLALLSDETR</sequence>
<dbReference type="KEGG" id="samy:DB32_001034"/>
<dbReference type="Proteomes" id="UP000034883">
    <property type="component" value="Chromosome"/>
</dbReference>
<gene>
    <name evidence="1" type="ORF">DB32_001034</name>
</gene>
<evidence type="ECO:0000313" key="1">
    <source>
        <dbReference type="EMBL" id="AKF03885.1"/>
    </source>
</evidence>
<dbReference type="EMBL" id="CP011125">
    <property type="protein sequence ID" value="AKF03885.1"/>
    <property type="molecule type" value="Genomic_DNA"/>
</dbReference>
<organism evidence="1 2">
    <name type="scientific">Sandaracinus amylolyticus</name>
    <dbReference type="NCBI Taxonomy" id="927083"/>
    <lineage>
        <taxon>Bacteria</taxon>
        <taxon>Pseudomonadati</taxon>
        <taxon>Myxococcota</taxon>
        <taxon>Polyangia</taxon>
        <taxon>Polyangiales</taxon>
        <taxon>Sandaracinaceae</taxon>
        <taxon>Sandaracinus</taxon>
    </lineage>
</organism>
<evidence type="ECO:0000313" key="2">
    <source>
        <dbReference type="Proteomes" id="UP000034883"/>
    </source>
</evidence>
<dbReference type="STRING" id="927083.DB32_001034"/>